<dbReference type="Proteomes" id="UP000007129">
    <property type="component" value="Unassembled WGS sequence"/>
</dbReference>
<proteinExistence type="predicted"/>
<comment type="caution">
    <text evidence="1">The sequence shown here is derived from an EMBL/GenBank/DDBJ whole genome shotgun (WGS) entry which is preliminary data.</text>
</comment>
<accession>K2S621</accession>
<reference evidence="1 2" key="1">
    <citation type="journal article" date="2012" name="BMC Genomics">
        <title>Tools to kill: Genome of one of the most destructive plant pathogenic fungi Macrophomina phaseolina.</title>
        <authorList>
            <person name="Islam M.S."/>
            <person name="Haque M.S."/>
            <person name="Islam M.M."/>
            <person name="Emdad E.M."/>
            <person name="Halim A."/>
            <person name="Hossen Q.M.M."/>
            <person name="Hossain M.Z."/>
            <person name="Ahmed B."/>
            <person name="Rahim S."/>
            <person name="Rahman M.S."/>
            <person name="Alam M.M."/>
            <person name="Hou S."/>
            <person name="Wan X."/>
            <person name="Saito J.A."/>
            <person name="Alam M."/>
        </authorList>
    </citation>
    <scope>NUCLEOTIDE SEQUENCE [LARGE SCALE GENOMIC DNA]</scope>
    <source>
        <strain evidence="1 2">MS6</strain>
    </source>
</reference>
<gene>
    <name evidence="1" type="ORF">MPH_10776</name>
</gene>
<evidence type="ECO:0000313" key="1">
    <source>
        <dbReference type="EMBL" id="EKG12145.1"/>
    </source>
</evidence>
<dbReference type="EMBL" id="AHHD01000458">
    <property type="protein sequence ID" value="EKG12145.1"/>
    <property type="molecule type" value="Genomic_DNA"/>
</dbReference>
<dbReference type="InParanoid" id="K2S621"/>
<protein>
    <submittedName>
        <fullName evidence="1">Uncharacterized protein</fullName>
    </submittedName>
</protein>
<dbReference type="AlphaFoldDB" id="K2S621"/>
<name>K2S621_MACPH</name>
<organism evidence="1 2">
    <name type="scientific">Macrophomina phaseolina (strain MS6)</name>
    <name type="common">Charcoal rot fungus</name>
    <dbReference type="NCBI Taxonomy" id="1126212"/>
    <lineage>
        <taxon>Eukaryota</taxon>
        <taxon>Fungi</taxon>
        <taxon>Dikarya</taxon>
        <taxon>Ascomycota</taxon>
        <taxon>Pezizomycotina</taxon>
        <taxon>Dothideomycetes</taxon>
        <taxon>Dothideomycetes incertae sedis</taxon>
        <taxon>Botryosphaeriales</taxon>
        <taxon>Botryosphaeriaceae</taxon>
        <taxon>Macrophomina</taxon>
    </lineage>
</organism>
<dbReference type="VEuPathDB" id="FungiDB:MPH_10776"/>
<dbReference type="HOGENOM" id="CLU_3143412_0_0_1"/>
<sequence>MTEFQWFGAGLVRDLRTWPRVRLCKTCLVDRLACTFGLLAKHGSKRRRI</sequence>
<evidence type="ECO:0000313" key="2">
    <source>
        <dbReference type="Proteomes" id="UP000007129"/>
    </source>
</evidence>